<evidence type="ECO:0000256" key="1">
    <source>
        <dbReference type="SAM" id="MobiDB-lite"/>
    </source>
</evidence>
<organism evidence="3 4">
    <name type="scientific">Parachaetomium inaequale</name>
    <dbReference type="NCBI Taxonomy" id="2588326"/>
    <lineage>
        <taxon>Eukaryota</taxon>
        <taxon>Fungi</taxon>
        <taxon>Dikarya</taxon>
        <taxon>Ascomycota</taxon>
        <taxon>Pezizomycotina</taxon>
        <taxon>Sordariomycetes</taxon>
        <taxon>Sordariomycetidae</taxon>
        <taxon>Sordariales</taxon>
        <taxon>Chaetomiaceae</taxon>
        <taxon>Parachaetomium</taxon>
    </lineage>
</organism>
<dbReference type="AlphaFoldDB" id="A0AAN6PH89"/>
<sequence>MLCRKSLTSFAGIALLSLASAQESEDPDSWGAYGFPDYKFGPWGVPDVTFERLMKAPNATSNYPLQAPDTSSPFPAPGPIDGWSLSLSVVADVPMSESNMSLALVHPNDTFTGSRLVLQTPTGSDSAFDESWSVCVIQWSIDLKNYPAKLREDDGSCSSVLSEQCARDLEKAAREQYITGRSRSRQCPCPWTADIPSCAGEQAEALSGNGACSSQGLSADDINRLSDGQYRVLQYGGPLHERGNRTAYDESGSLAWPMMVLWGPSENATGGSPGADGVVAKLSCPRAKEATQGSTAPRGGAASDTNAGNGETGLSSMMLVAGVLLTGGWASL</sequence>
<feature type="signal peptide" evidence="2">
    <location>
        <begin position="1"/>
        <end position="21"/>
    </location>
</feature>
<evidence type="ECO:0000313" key="4">
    <source>
        <dbReference type="Proteomes" id="UP001303115"/>
    </source>
</evidence>
<evidence type="ECO:0000256" key="2">
    <source>
        <dbReference type="SAM" id="SignalP"/>
    </source>
</evidence>
<reference evidence="4" key="1">
    <citation type="journal article" date="2023" name="Mol. Phylogenet. Evol.">
        <title>Genome-scale phylogeny and comparative genomics of the fungal order Sordariales.</title>
        <authorList>
            <person name="Hensen N."/>
            <person name="Bonometti L."/>
            <person name="Westerberg I."/>
            <person name="Brannstrom I.O."/>
            <person name="Guillou S."/>
            <person name="Cros-Aarteil S."/>
            <person name="Calhoun S."/>
            <person name="Haridas S."/>
            <person name="Kuo A."/>
            <person name="Mondo S."/>
            <person name="Pangilinan J."/>
            <person name="Riley R."/>
            <person name="LaButti K."/>
            <person name="Andreopoulos B."/>
            <person name="Lipzen A."/>
            <person name="Chen C."/>
            <person name="Yan M."/>
            <person name="Daum C."/>
            <person name="Ng V."/>
            <person name="Clum A."/>
            <person name="Steindorff A."/>
            <person name="Ohm R.A."/>
            <person name="Martin F."/>
            <person name="Silar P."/>
            <person name="Natvig D.O."/>
            <person name="Lalanne C."/>
            <person name="Gautier V."/>
            <person name="Ament-Velasquez S.L."/>
            <person name="Kruys A."/>
            <person name="Hutchinson M.I."/>
            <person name="Powell A.J."/>
            <person name="Barry K."/>
            <person name="Miller A.N."/>
            <person name="Grigoriev I.V."/>
            <person name="Debuchy R."/>
            <person name="Gladieux P."/>
            <person name="Hiltunen Thoren M."/>
            <person name="Johannesson H."/>
        </authorList>
    </citation>
    <scope>NUCLEOTIDE SEQUENCE [LARGE SCALE GENOMIC DNA]</scope>
    <source>
        <strain evidence="4">CBS 284.82</strain>
    </source>
</reference>
<name>A0AAN6PH89_9PEZI</name>
<dbReference type="EMBL" id="MU854368">
    <property type="protein sequence ID" value="KAK4040841.1"/>
    <property type="molecule type" value="Genomic_DNA"/>
</dbReference>
<gene>
    <name evidence="3" type="ORF">C8A01DRAFT_15332</name>
</gene>
<keyword evidence="2" id="KW-0732">Signal</keyword>
<protein>
    <submittedName>
        <fullName evidence="3">Uncharacterized protein</fullName>
    </submittedName>
</protein>
<proteinExistence type="predicted"/>
<dbReference type="Proteomes" id="UP001303115">
    <property type="component" value="Unassembled WGS sequence"/>
</dbReference>
<feature type="region of interest" description="Disordered" evidence="1">
    <location>
        <begin position="286"/>
        <end position="309"/>
    </location>
</feature>
<evidence type="ECO:0000313" key="3">
    <source>
        <dbReference type="EMBL" id="KAK4040841.1"/>
    </source>
</evidence>
<accession>A0AAN6PH89</accession>
<keyword evidence="4" id="KW-1185">Reference proteome</keyword>
<feature type="chain" id="PRO_5042870831" evidence="2">
    <location>
        <begin position="22"/>
        <end position="332"/>
    </location>
</feature>
<comment type="caution">
    <text evidence="3">The sequence shown here is derived from an EMBL/GenBank/DDBJ whole genome shotgun (WGS) entry which is preliminary data.</text>
</comment>